<dbReference type="EMBL" id="JANPWB010000010">
    <property type="protein sequence ID" value="KAJ1137129.1"/>
    <property type="molecule type" value="Genomic_DNA"/>
</dbReference>
<reference evidence="2" key="1">
    <citation type="journal article" date="2022" name="bioRxiv">
        <title>Sequencing and chromosome-scale assembly of the giantPleurodeles waltlgenome.</title>
        <authorList>
            <person name="Brown T."/>
            <person name="Elewa A."/>
            <person name="Iarovenko S."/>
            <person name="Subramanian E."/>
            <person name="Araus A.J."/>
            <person name="Petzold A."/>
            <person name="Susuki M."/>
            <person name="Suzuki K.-i.T."/>
            <person name="Hayashi T."/>
            <person name="Toyoda A."/>
            <person name="Oliveira C."/>
            <person name="Osipova E."/>
            <person name="Leigh N.D."/>
            <person name="Simon A."/>
            <person name="Yun M.H."/>
        </authorList>
    </citation>
    <scope>NUCLEOTIDE SEQUENCE</scope>
    <source>
        <strain evidence="2">20211129_DDA</strain>
        <tissue evidence="2">Liver</tissue>
    </source>
</reference>
<name>A0AAV7QA15_PLEWA</name>
<accession>A0AAV7QA15</accession>
<feature type="compositionally biased region" description="Basic and acidic residues" evidence="1">
    <location>
        <begin position="1"/>
        <end position="10"/>
    </location>
</feature>
<feature type="region of interest" description="Disordered" evidence="1">
    <location>
        <begin position="1"/>
        <end position="39"/>
    </location>
</feature>
<evidence type="ECO:0000313" key="3">
    <source>
        <dbReference type="Proteomes" id="UP001066276"/>
    </source>
</evidence>
<protein>
    <recommendedName>
        <fullName evidence="4">t-SNARE coiled-coil homology domain-containing protein</fullName>
    </recommendedName>
</protein>
<organism evidence="2 3">
    <name type="scientific">Pleurodeles waltl</name>
    <name type="common">Iberian ribbed newt</name>
    <dbReference type="NCBI Taxonomy" id="8319"/>
    <lineage>
        <taxon>Eukaryota</taxon>
        <taxon>Metazoa</taxon>
        <taxon>Chordata</taxon>
        <taxon>Craniata</taxon>
        <taxon>Vertebrata</taxon>
        <taxon>Euteleostomi</taxon>
        <taxon>Amphibia</taxon>
        <taxon>Batrachia</taxon>
        <taxon>Caudata</taxon>
        <taxon>Salamandroidea</taxon>
        <taxon>Salamandridae</taxon>
        <taxon>Pleurodelinae</taxon>
        <taxon>Pleurodeles</taxon>
    </lineage>
</organism>
<evidence type="ECO:0008006" key="4">
    <source>
        <dbReference type="Google" id="ProtNLM"/>
    </source>
</evidence>
<proteinExistence type="predicted"/>
<feature type="region of interest" description="Disordered" evidence="1">
    <location>
        <begin position="133"/>
        <end position="155"/>
    </location>
</feature>
<comment type="caution">
    <text evidence="2">The sequence shown here is derived from an EMBL/GenBank/DDBJ whole genome shotgun (WGS) entry which is preliminary data.</text>
</comment>
<evidence type="ECO:0000256" key="1">
    <source>
        <dbReference type="SAM" id="MobiDB-lite"/>
    </source>
</evidence>
<feature type="compositionally biased region" description="Polar residues" evidence="1">
    <location>
        <begin position="142"/>
        <end position="155"/>
    </location>
</feature>
<dbReference type="Proteomes" id="UP001066276">
    <property type="component" value="Chromosome 6"/>
</dbReference>
<sequence>MRSEQRREWLLDGVGKARQTHQRGTLRKDNDRRPGEQLSNLTVPAHIGAGYIIANMGKTERRQAKLQFEQHKTVRHVHKNALDSEDRSTDTSQEEIDMKTQVAMKGSLASIESKIDSVCSRLDVMAQKLEKHDGRLQEGKQRISQIEDSGNSQKAQLSNMDKVLKLIPTKRKI</sequence>
<feature type="compositionally biased region" description="Basic and acidic residues" evidence="1">
    <location>
        <begin position="26"/>
        <end position="35"/>
    </location>
</feature>
<evidence type="ECO:0000313" key="2">
    <source>
        <dbReference type="EMBL" id="KAJ1137129.1"/>
    </source>
</evidence>
<dbReference type="Gene3D" id="1.20.5.340">
    <property type="match status" value="1"/>
</dbReference>
<dbReference type="AlphaFoldDB" id="A0AAV7QA15"/>
<gene>
    <name evidence="2" type="ORF">NDU88_003542</name>
</gene>
<keyword evidence="3" id="KW-1185">Reference proteome</keyword>